<evidence type="ECO:0000313" key="2">
    <source>
        <dbReference type="Proteomes" id="UP000499080"/>
    </source>
</evidence>
<dbReference type="AlphaFoldDB" id="A0A4Y2TVQ7"/>
<gene>
    <name evidence="1" type="ORF">AVEN_108755_1</name>
</gene>
<reference evidence="1 2" key="1">
    <citation type="journal article" date="2019" name="Sci. Rep.">
        <title>Orb-weaving spider Araneus ventricosus genome elucidates the spidroin gene catalogue.</title>
        <authorList>
            <person name="Kono N."/>
            <person name="Nakamura H."/>
            <person name="Ohtoshi R."/>
            <person name="Moran D.A.P."/>
            <person name="Shinohara A."/>
            <person name="Yoshida Y."/>
            <person name="Fujiwara M."/>
            <person name="Mori M."/>
            <person name="Tomita M."/>
            <person name="Arakawa K."/>
        </authorList>
    </citation>
    <scope>NUCLEOTIDE SEQUENCE [LARGE SCALE GENOMIC DNA]</scope>
</reference>
<dbReference type="Proteomes" id="UP000499080">
    <property type="component" value="Unassembled WGS sequence"/>
</dbReference>
<sequence>MLSSLSLRLFFFTCPEYCKLTELILGSLSHILFAQNIGNSTEPFTLLAAFRDHLVRLQNIEPNRTIYAISLSRPSCSPAEYVNSIEPFRVLRNLFANNLFAARIIANSNRAIYTLAAFLVDHLFAQNTATNNEPFILSSLSSHLVHPEYWKFYRAIY</sequence>
<name>A0A4Y2TVQ7_ARAVE</name>
<proteinExistence type="predicted"/>
<evidence type="ECO:0000313" key="1">
    <source>
        <dbReference type="EMBL" id="GBO03744.1"/>
    </source>
</evidence>
<comment type="caution">
    <text evidence="1">The sequence shown here is derived from an EMBL/GenBank/DDBJ whole genome shotgun (WGS) entry which is preliminary data.</text>
</comment>
<accession>A0A4Y2TVQ7</accession>
<keyword evidence="2" id="KW-1185">Reference proteome</keyword>
<organism evidence="1 2">
    <name type="scientific">Araneus ventricosus</name>
    <name type="common">Orbweaver spider</name>
    <name type="synonym">Epeira ventricosa</name>
    <dbReference type="NCBI Taxonomy" id="182803"/>
    <lineage>
        <taxon>Eukaryota</taxon>
        <taxon>Metazoa</taxon>
        <taxon>Ecdysozoa</taxon>
        <taxon>Arthropoda</taxon>
        <taxon>Chelicerata</taxon>
        <taxon>Arachnida</taxon>
        <taxon>Araneae</taxon>
        <taxon>Araneomorphae</taxon>
        <taxon>Entelegynae</taxon>
        <taxon>Araneoidea</taxon>
        <taxon>Araneidae</taxon>
        <taxon>Araneus</taxon>
    </lineage>
</organism>
<protein>
    <submittedName>
        <fullName evidence="1">Uncharacterized protein</fullName>
    </submittedName>
</protein>
<dbReference type="EMBL" id="BGPR01030953">
    <property type="protein sequence ID" value="GBO03744.1"/>
    <property type="molecule type" value="Genomic_DNA"/>
</dbReference>